<evidence type="ECO:0000256" key="1">
    <source>
        <dbReference type="SAM" id="MobiDB-lite"/>
    </source>
</evidence>
<accession>A0ABQ9XXQ7</accession>
<dbReference type="Proteomes" id="UP001281761">
    <property type="component" value="Unassembled WGS sequence"/>
</dbReference>
<comment type="caution">
    <text evidence="2">The sequence shown here is derived from an EMBL/GenBank/DDBJ whole genome shotgun (WGS) entry which is preliminary data.</text>
</comment>
<feature type="region of interest" description="Disordered" evidence="1">
    <location>
        <begin position="1"/>
        <end position="68"/>
    </location>
</feature>
<name>A0ABQ9XXQ7_9EUKA</name>
<evidence type="ECO:0000313" key="3">
    <source>
        <dbReference type="Proteomes" id="UP001281761"/>
    </source>
</evidence>
<sequence length="147" mass="16918">MDRFLEPLTQKERYKEKTKGGSTKAQEPRTIVISKLLEKRWKPSTTLGSPASKRNDPRSPIGPPPISKTMMKLEREGIEMSSFVPMSLLLPSDAKAKKRFAEFENCDESTPDANDFMINKKDFKKGKTLSMSKVLHFKEELLLIHYW</sequence>
<feature type="compositionally biased region" description="Basic and acidic residues" evidence="1">
    <location>
        <begin position="1"/>
        <end position="19"/>
    </location>
</feature>
<keyword evidence="3" id="KW-1185">Reference proteome</keyword>
<gene>
    <name evidence="2" type="ORF">BLNAU_8803</name>
</gene>
<dbReference type="EMBL" id="JARBJD010000058">
    <property type="protein sequence ID" value="KAK2956239.1"/>
    <property type="molecule type" value="Genomic_DNA"/>
</dbReference>
<protein>
    <submittedName>
        <fullName evidence="2">Uncharacterized protein</fullName>
    </submittedName>
</protein>
<proteinExistence type="predicted"/>
<reference evidence="2 3" key="1">
    <citation type="journal article" date="2022" name="bioRxiv">
        <title>Genomics of Preaxostyla Flagellates Illuminates Evolutionary Transitions and the Path Towards Mitochondrial Loss.</title>
        <authorList>
            <person name="Novak L.V.F."/>
            <person name="Treitli S.C."/>
            <person name="Pyrih J."/>
            <person name="Halakuc P."/>
            <person name="Pipaliya S.V."/>
            <person name="Vacek V."/>
            <person name="Brzon O."/>
            <person name="Soukal P."/>
            <person name="Eme L."/>
            <person name="Dacks J.B."/>
            <person name="Karnkowska A."/>
            <person name="Elias M."/>
            <person name="Hampl V."/>
        </authorList>
    </citation>
    <scope>NUCLEOTIDE SEQUENCE [LARGE SCALE GENOMIC DNA]</scope>
    <source>
        <strain evidence="2">NAU3</strain>
        <tissue evidence="2">Gut</tissue>
    </source>
</reference>
<evidence type="ECO:0000313" key="2">
    <source>
        <dbReference type="EMBL" id="KAK2956239.1"/>
    </source>
</evidence>
<organism evidence="2 3">
    <name type="scientific">Blattamonas nauphoetae</name>
    <dbReference type="NCBI Taxonomy" id="2049346"/>
    <lineage>
        <taxon>Eukaryota</taxon>
        <taxon>Metamonada</taxon>
        <taxon>Preaxostyla</taxon>
        <taxon>Oxymonadida</taxon>
        <taxon>Blattamonas</taxon>
    </lineage>
</organism>